<keyword evidence="6" id="KW-0805">Transcription regulation</keyword>
<evidence type="ECO:0000256" key="4">
    <source>
        <dbReference type="ARBA" id="ARBA00022833"/>
    </source>
</evidence>
<evidence type="ECO:0000256" key="1">
    <source>
        <dbReference type="ARBA" id="ARBA00004123"/>
    </source>
</evidence>
<protein>
    <recommendedName>
        <fullName evidence="10">SAGA-associated factor 11</fullName>
    </recommendedName>
</protein>
<reference evidence="12" key="1">
    <citation type="submission" date="2020-08" db="EMBL/GenBank/DDBJ databases">
        <title>Multicomponent nature underlies the extraordinary mechanical properties of spider dragline silk.</title>
        <authorList>
            <person name="Kono N."/>
            <person name="Nakamura H."/>
            <person name="Mori M."/>
            <person name="Yoshida Y."/>
            <person name="Ohtoshi R."/>
            <person name="Malay A.D."/>
            <person name="Moran D.A.P."/>
            <person name="Tomita M."/>
            <person name="Numata K."/>
            <person name="Arakawa K."/>
        </authorList>
    </citation>
    <scope>NUCLEOTIDE SEQUENCE</scope>
</reference>
<dbReference type="OrthoDB" id="6434770at2759"/>
<keyword evidence="3" id="KW-0863">Zinc-finger</keyword>
<dbReference type="EMBL" id="BMAV01026949">
    <property type="protein sequence ID" value="GFS54737.1"/>
    <property type="molecule type" value="Genomic_DNA"/>
</dbReference>
<evidence type="ECO:0000256" key="7">
    <source>
        <dbReference type="ARBA" id="ARBA00023159"/>
    </source>
</evidence>
<dbReference type="Gene3D" id="3.40.390.10">
    <property type="entry name" value="Collagenase (Catalytic Domain)"/>
    <property type="match status" value="1"/>
</dbReference>
<dbReference type="AlphaFoldDB" id="A0A8X6MIH3"/>
<keyword evidence="2" id="KW-0479">Metal-binding</keyword>
<feature type="region of interest" description="Disordered" evidence="11">
    <location>
        <begin position="135"/>
        <end position="165"/>
    </location>
</feature>
<dbReference type="GO" id="GO:0005634">
    <property type="term" value="C:nucleus"/>
    <property type="evidence" value="ECO:0007669"/>
    <property type="project" value="UniProtKB-SubCell"/>
</dbReference>
<proteinExistence type="inferred from homology"/>
<comment type="similarity">
    <text evidence="10">Belongs to the SGF11 family.</text>
</comment>
<dbReference type="InterPro" id="IPR013246">
    <property type="entry name" value="SAGA_su_Sgf11"/>
</dbReference>
<accession>A0A8X6MIH3</accession>
<evidence type="ECO:0000256" key="9">
    <source>
        <dbReference type="ARBA" id="ARBA00023242"/>
    </source>
</evidence>
<dbReference type="GO" id="GO:0008270">
    <property type="term" value="F:zinc ion binding"/>
    <property type="evidence" value="ECO:0007669"/>
    <property type="project" value="UniProtKB-KW"/>
</dbReference>
<dbReference type="GO" id="GO:0070461">
    <property type="term" value="C:SAGA-type complex"/>
    <property type="evidence" value="ECO:0007669"/>
    <property type="project" value="UniProtKB-ARBA"/>
</dbReference>
<comment type="function">
    <text evidence="10">Component of the transcription regulatory histone acetylation (HAT) complex SAGA, a multiprotein complex that activates transcription by remodeling chromatin and mediating histone acetylation and deubiquitination. Within the SAGA complex, participates in a subcomplex that specifically deubiquitinates histone H2B. The SAGA complex is recruited to specific gene promoters by activators, where it is required for transcription.</text>
</comment>
<evidence type="ECO:0000256" key="10">
    <source>
        <dbReference type="RuleBase" id="RU261113"/>
    </source>
</evidence>
<comment type="subunit">
    <text evidence="10">Component of some SAGA transcription coactivator-HAT complexes.</text>
</comment>
<dbReference type="GO" id="GO:0008237">
    <property type="term" value="F:metallopeptidase activity"/>
    <property type="evidence" value="ECO:0007669"/>
    <property type="project" value="InterPro"/>
</dbReference>
<evidence type="ECO:0000256" key="3">
    <source>
        <dbReference type="ARBA" id="ARBA00022771"/>
    </source>
</evidence>
<evidence type="ECO:0000256" key="5">
    <source>
        <dbReference type="ARBA" id="ARBA00022853"/>
    </source>
</evidence>
<dbReference type="Pfam" id="PF08209">
    <property type="entry name" value="Sgf11"/>
    <property type="match status" value="1"/>
</dbReference>
<comment type="caution">
    <text evidence="12">The sequence shown here is derived from an EMBL/GenBank/DDBJ whole genome shotgun (WGS) entry which is preliminary data.</text>
</comment>
<keyword evidence="13" id="KW-1185">Reference proteome</keyword>
<organism evidence="12 13">
    <name type="scientific">Trichonephila inaurata madagascariensis</name>
    <dbReference type="NCBI Taxonomy" id="2747483"/>
    <lineage>
        <taxon>Eukaryota</taxon>
        <taxon>Metazoa</taxon>
        <taxon>Ecdysozoa</taxon>
        <taxon>Arthropoda</taxon>
        <taxon>Chelicerata</taxon>
        <taxon>Arachnida</taxon>
        <taxon>Araneae</taxon>
        <taxon>Araneomorphae</taxon>
        <taxon>Entelegynae</taxon>
        <taxon>Araneoidea</taxon>
        <taxon>Nephilidae</taxon>
        <taxon>Trichonephila</taxon>
        <taxon>Trichonephila inaurata</taxon>
    </lineage>
</organism>
<keyword evidence="9" id="KW-0539">Nucleus</keyword>
<evidence type="ECO:0000256" key="11">
    <source>
        <dbReference type="SAM" id="MobiDB-lite"/>
    </source>
</evidence>
<sequence length="268" mass="31056">MAIEEEERNEILISPFEKASTLTIKESALEFCEVVLLQKTNDPIDSDKNLSSKYILNIDKPSSVKVPAEHLLTEDENDFLDDKAQEDCDFCDPNAQFMENILNEIENEANPYVEFIRMLGKKYPKVKCDSCRKKELGDKHTPAGVSQETNKEVKNKPSTSANEEHLDIFGNPLSSKTRRKISVNCPHCKKKVSAPQFVRHLSYCMGIGVRKRTRRSFVHILQEVRGMHLVKFSDWWTKETKQIFENKSDCFVKQYNEYGLFCHGRKNW</sequence>
<comment type="subcellular location">
    <subcellularLocation>
        <location evidence="1 10">Nucleus</location>
    </subcellularLocation>
</comment>
<keyword evidence="8" id="KW-0804">Transcription</keyword>
<evidence type="ECO:0000256" key="8">
    <source>
        <dbReference type="ARBA" id="ARBA00023163"/>
    </source>
</evidence>
<evidence type="ECO:0000313" key="12">
    <source>
        <dbReference type="EMBL" id="GFS54737.1"/>
    </source>
</evidence>
<name>A0A8X6MIH3_9ARAC</name>
<keyword evidence="7 10" id="KW-0010">Activator</keyword>
<dbReference type="InterPro" id="IPR024079">
    <property type="entry name" value="MetalloPept_cat_dom_sf"/>
</dbReference>
<gene>
    <name evidence="12" type="ORF">TNIN_484241</name>
</gene>
<dbReference type="Proteomes" id="UP000886998">
    <property type="component" value="Unassembled WGS sequence"/>
</dbReference>
<evidence type="ECO:0000256" key="6">
    <source>
        <dbReference type="ARBA" id="ARBA00023015"/>
    </source>
</evidence>
<evidence type="ECO:0000256" key="2">
    <source>
        <dbReference type="ARBA" id="ARBA00022723"/>
    </source>
</evidence>
<evidence type="ECO:0000313" key="13">
    <source>
        <dbReference type="Proteomes" id="UP000886998"/>
    </source>
</evidence>
<dbReference type="GO" id="GO:0006325">
    <property type="term" value="P:chromatin organization"/>
    <property type="evidence" value="ECO:0007669"/>
    <property type="project" value="UniProtKB-KW"/>
</dbReference>
<keyword evidence="4" id="KW-0862">Zinc</keyword>
<keyword evidence="5" id="KW-0156">Chromatin regulator</keyword>